<feature type="transmembrane region" description="Helical" evidence="18">
    <location>
        <begin position="101"/>
        <end position="122"/>
    </location>
</feature>
<evidence type="ECO:0000256" key="17">
    <source>
        <dbReference type="RuleBase" id="RU003750"/>
    </source>
</evidence>
<comment type="function">
    <text evidence="1">This protein catalyzes the committed step to the synthesis of the acidic phospholipids.</text>
</comment>
<evidence type="ECO:0000256" key="16">
    <source>
        <dbReference type="NCBIfam" id="TIGR00560"/>
    </source>
</evidence>
<dbReference type="EMBL" id="QGDI01000004">
    <property type="protein sequence ID" value="PWJ13458.1"/>
    <property type="molecule type" value="Genomic_DNA"/>
</dbReference>
<evidence type="ECO:0000256" key="11">
    <source>
        <dbReference type="ARBA" id="ARBA00023098"/>
    </source>
</evidence>
<evidence type="ECO:0000313" key="19">
    <source>
        <dbReference type="EMBL" id="PWJ13458.1"/>
    </source>
</evidence>
<reference evidence="19 20" key="1">
    <citation type="submission" date="2018-05" db="EMBL/GenBank/DDBJ databases">
        <title>The Hungate 1000. A catalogue of reference genomes from the rumen microbiome.</title>
        <authorList>
            <person name="Kelly W."/>
        </authorList>
    </citation>
    <scope>NUCLEOTIDE SEQUENCE [LARGE SCALE GENOMIC DNA]</scope>
    <source>
        <strain evidence="19 20">SAb67</strain>
    </source>
</reference>
<dbReference type="UniPathway" id="UPA00084">
    <property type="reaction ID" value="UER00503"/>
</dbReference>
<evidence type="ECO:0000256" key="3">
    <source>
        <dbReference type="ARBA" id="ARBA00005042"/>
    </source>
</evidence>
<feature type="transmembrane region" description="Helical" evidence="18">
    <location>
        <begin position="7"/>
        <end position="26"/>
    </location>
</feature>
<evidence type="ECO:0000313" key="20">
    <source>
        <dbReference type="Proteomes" id="UP000245720"/>
    </source>
</evidence>
<dbReference type="AlphaFoldDB" id="A0A315Y219"/>
<dbReference type="GO" id="GO:0016020">
    <property type="term" value="C:membrane"/>
    <property type="evidence" value="ECO:0007669"/>
    <property type="project" value="UniProtKB-SubCell"/>
</dbReference>
<evidence type="ECO:0000256" key="1">
    <source>
        <dbReference type="ARBA" id="ARBA00003973"/>
    </source>
</evidence>
<dbReference type="Gene3D" id="1.20.120.1760">
    <property type="match status" value="1"/>
</dbReference>
<name>A0A315Y219_RUMFL</name>
<dbReference type="GO" id="GO:0008444">
    <property type="term" value="F:CDP-diacylglycerol-glycerol-3-phosphate 3-phosphatidyltransferase activity"/>
    <property type="evidence" value="ECO:0007669"/>
    <property type="project" value="UniProtKB-UniRule"/>
</dbReference>
<dbReference type="InterPro" id="IPR004570">
    <property type="entry name" value="Phosphatidylglycerol_P_synth"/>
</dbReference>
<keyword evidence="7" id="KW-0444">Lipid biosynthesis</keyword>
<keyword evidence="14" id="KW-1208">Phospholipid metabolism</keyword>
<dbReference type="PANTHER" id="PTHR14269:SF62">
    <property type="entry name" value="CDP-DIACYLGLYCEROL--GLYCEROL-3-PHOSPHATE 3-PHOSPHATIDYLTRANSFERASE 1, CHLOROPLASTIC"/>
    <property type="match status" value="1"/>
</dbReference>
<dbReference type="InterPro" id="IPR048254">
    <property type="entry name" value="CDP_ALCOHOL_P_TRANSF_CS"/>
</dbReference>
<feature type="transmembrane region" description="Helical" evidence="18">
    <location>
        <begin position="71"/>
        <end position="95"/>
    </location>
</feature>
<evidence type="ECO:0000256" key="15">
    <source>
        <dbReference type="ARBA" id="ARBA00048586"/>
    </source>
</evidence>
<dbReference type="PANTHER" id="PTHR14269">
    <property type="entry name" value="CDP-DIACYLGLYCEROL--GLYCEROL-3-PHOSPHATE 3-PHOSPHATIDYLTRANSFERASE-RELATED"/>
    <property type="match status" value="1"/>
</dbReference>
<evidence type="ECO:0000256" key="8">
    <source>
        <dbReference type="ARBA" id="ARBA00022679"/>
    </source>
</evidence>
<dbReference type="NCBIfam" id="TIGR00560">
    <property type="entry name" value="pgsA"/>
    <property type="match status" value="1"/>
</dbReference>
<sequence length="194" mass="21321">MNLPNKLTLLRVILIPFFLLFMYISIPFHYGIALVIFAAASITDALDGKIARKRNLVTNFGKFLDPLADKVLVIAALTVFVELSEVNMGAIPLIIITAREFMVSGLRLLAANSGVVVAAGIWGKLKTAFTMVAIVAILFWLCLCFDFGIDFPDGFRNAVDNILVPVLVWISTVLTVISGAVYLKGYWHLIDSDK</sequence>
<keyword evidence="13" id="KW-0594">Phospholipid biosynthesis</keyword>
<evidence type="ECO:0000256" key="6">
    <source>
        <dbReference type="ARBA" id="ARBA00014944"/>
    </source>
</evidence>
<dbReference type="Pfam" id="PF01066">
    <property type="entry name" value="CDP-OH_P_transf"/>
    <property type="match status" value="1"/>
</dbReference>
<comment type="catalytic activity">
    <reaction evidence="15">
        <text>a CDP-1,2-diacyl-sn-glycerol + sn-glycerol 3-phosphate = a 1,2-diacyl-sn-glycero-3-phospho-(1'-sn-glycero-3'-phosphate) + CMP + H(+)</text>
        <dbReference type="Rhea" id="RHEA:12593"/>
        <dbReference type="ChEBI" id="CHEBI:15378"/>
        <dbReference type="ChEBI" id="CHEBI:57597"/>
        <dbReference type="ChEBI" id="CHEBI:58332"/>
        <dbReference type="ChEBI" id="CHEBI:60110"/>
        <dbReference type="ChEBI" id="CHEBI:60377"/>
        <dbReference type="EC" id="2.7.8.5"/>
    </reaction>
</comment>
<feature type="transmembrane region" description="Helical" evidence="18">
    <location>
        <begin position="129"/>
        <end position="149"/>
    </location>
</feature>
<comment type="subcellular location">
    <subcellularLocation>
        <location evidence="2">Membrane</location>
        <topology evidence="2">Multi-pass membrane protein</topology>
    </subcellularLocation>
</comment>
<gene>
    <name evidence="19" type="ORF">IE37_01262</name>
</gene>
<dbReference type="InterPro" id="IPR043130">
    <property type="entry name" value="CDP-OH_PTrfase_TM_dom"/>
</dbReference>
<dbReference type="InterPro" id="IPR000462">
    <property type="entry name" value="CDP-OH_P_trans"/>
</dbReference>
<feature type="transmembrane region" description="Helical" evidence="18">
    <location>
        <begin position="161"/>
        <end position="183"/>
    </location>
</feature>
<proteinExistence type="inferred from homology"/>
<evidence type="ECO:0000256" key="9">
    <source>
        <dbReference type="ARBA" id="ARBA00022692"/>
    </source>
</evidence>
<dbReference type="RefSeq" id="WP_109726085.1">
    <property type="nucleotide sequence ID" value="NZ_CAMOTJ010000001.1"/>
</dbReference>
<evidence type="ECO:0000256" key="14">
    <source>
        <dbReference type="ARBA" id="ARBA00023264"/>
    </source>
</evidence>
<organism evidence="19 20">
    <name type="scientific">Ruminococcus flavefaciens</name>
    <dbReference type="NCBI Taxonomy" id="1265"/>
    <lineage>
        <taxon>Bacteria</taxon>
        <taxon>Bacillati</taxon>
        <taxon>Bacillota</taxon>
        <taxon>Clostridia</taxon>
        <taxon>Eubacteriales</taxon>
        <taxon>Oscillospiraceae</taxon>
        <taxon>Ruminococcus</taxon>
    </lineage>
</organism>
<dbReference type="GO" id="GO:0006655">
    <property type="term" value="P:phosphatidylglycerol biosynthetic process"/>
    <property type="evidence" value="ECO:0007669"/>
    <property type="project" value="UniProtKB-UniPathway"/>
</dbReference>
<comment type="similarity">
    <text evidence="4 17">Belongs to the CDP-alcohol phosphatidyltransferase class-I family.</text>
</comment>
<dbReference type="STRING" id="1265.SAMN02910280_1604"/>
<dbReference type="OrthoDB" id="9796672at2"/>
<evidence type="ECO:0000256" key="18">
    <source>
        <dbReference type="SAM" id="Phobius"/>
    </source>
</evidence>
<keyword evidence="10 18" id="KW-1133">Transmembrane helix</keyword>
<protein>
    <recommendedName>
        <fullName evidence="6 16">CDP-diacylglycerol--glycerol-3-phosphate 3-phosphatidyltransferase</fullName>
        <ecNumber evidence="5 16">2.7.8.5</ecNumber>
    </recommendedName>
</protein>
<keyword evidence="9 18" id="KW-0812">Transmembrane</keyword>
<comment type="pathway">
    <text evidence="3">Phospholipid metabolism; phosphatidylglycerol biosynthesis; phosphatidylglycerol from CDP-diacylglycerol: step 1/2.</text>
</comment>
<accession>A0A315Y219</accession>
<dbReference type="InterPro" id="IPR050324">
    <property type="entry name" value="CDP-alcohol_PTase-I"/>
</dbReference>
<evidence type="ECO:0000256" key="7">
    <source>
        <dbReference type="ARBA" id="ARBA00022516"/>
    </source>
</evidence>
<keyword evidence="8 17" id="KW-0808">Transferase</keyword>
<evidence type="ECO:0000256" key="2">
    <source>
        <dbReference type="ARBA" id="ARBA00004141"/>
    </source>
</evidence>
<dbReference type="EC" id="2.7.8.5" evidence="5 16"/>
<evidence type="ECO:0000256" key="13">
    <source>
        <dbReference type="ARBA" id="ARBA00023209"/>
    </source>
</evidence>
<evidence type="ECO:0000256" key="5">
    <source>
        <dbReference type="ARBA" id="ARBA00013170"/>
    </source>
</evidence>
<evidence type="ECO:0000256" key="12">
    <source>
        <dbReference type="ARBA" id="ARBA00023136"/>
    </source>
</evidence>
<comment type="caution">
    <text evidence="19">The sequence shown here is derived from an EMBL/GenBank/DDBJ whole genome shotgun (WGS) entry which is preliminary data.</text>
</comment>
<dbReference type="Proteomes" id="UP000245720">
    <property type="component" value="Unassembled WGS sequence"/>
</dbReference>
<evidence type="ECO:0000256" key="10">
    <source>
        <dbReference type="ARBA" id="ARBA00022989"/>
    </source>
</evidence>
<keyword evidence="11" id="KW-0443">Lipid metabolism</keyword>
<keyword evidence="12 18" id="KW-0472">Membrane</keyword>
<dbReference type="PIRSF" id="PIRSF000847">
    <property type="entry name" value="Phos_ph_gly_syn"/>
    <property type="match status" value="1"/>
</dbReference>
<dbReference type="PROSITE" id="PS00379">
    <property type="entry name" value="CDP_ALCOHOL_P_TRANSF"/>
    <property type="match status" value="1"/>
</dbReference>
<evidence type="ECO:0000256" key="4">
    <source>
        <dbReference type="ARBA" id="ARBA00010441"/>
    </source>
</evidence>